<comment type="similarity">
    <text evidence="2 12">Belongs to the RNA methyltransferase RsmE family.</text>
</comment>
<dbReference type="SUPFAM" id="SSF88697">
    <property type="entry name" value="PUA domain-like"/>
    <property type="match status" value="1"/>
</dbReference>
<accession>A0A2Z6GFA0</accession>
<dbReference type="Gene3D" id="3.40.1280.10">
    <property type="match status" value="1"/>
</dbReference>
<dbReference type="PANTHER" id="PTHR30027:SF3">
    <property type="entry name" value="16S RRNA (URACIL(1498)-N(3))-METHYLTRANSFERASE"/>
    <property type="match status" value="1"/>
</dbReference>
<evidence type="ECO:0000256" key="5">
    <source>
        <dbReference type="ARBA" id="ARBA00022490"/>
    </source>
</evidence>
<dbReference type="SUPFAM" id="SSF75217">
    <property type="entry name" value="alpha/beta knot"/>
    <property type="match status" value="1"/>
</dbReference>
<dbReference type="InterPro" id="IPR006700">
    <property type="entry name" value="RsmE"/>
</dbReference>
<evidence type="ECO:0000256" key="1">
    <source>
        <dbReference type="ARBA" id="ARBA00004496"/>
    </source>
</evidence>
<dbReference type="PIRSF" id="PIRSF015601">
    <property type="entry name" value="MTase_slr0722"/>
    <property type="match status" value="1"/>
</dbReference>
<dbReference type="STRING" id="1188319.OYT1_01322"/>
<keyword evidence="16" id="KW-1185">Reference proteome</keyword>
<keyword evidence="8 12" id="KW-0808">Transferase</keyword>
<reference evidence="15 16" key="1">
    <citation type="submission" date="2018-06" db="EMBL/GenBank/DDBJ databases">
        <title>OYT1 Genome Sequencing.</title>
        <authorList>
            <person name="Kato S."/>
            <person name="Itoh T."/>
            <person name="Ohkuma M."/>
        </authorList>
    </citation>
    <scope>NUCLEOTIDE SEQUENCE [LARGE SCALE GENOMIC DNA]</scope>
    <source>
        <strain evidence="15 16">OYT1</strain>
    </source>
</reference>
<dbReference type="GO" id="GO:0005737">
    <property type="term" value="C:cytoplasm"/>
    <property type="evidence" value="ECO:0007669"/>
    <property type="project" value="UniProtKB-SubCell"/>
</dbReference>
<evidence type="ECO:0000259" key="14">
    <source>
        <dbReference type="Pfam" id="PF20260"/>
    </source>
</evidence>
<name>A0A2Z6GFA0_9PROT</name>
<evidence type="ECO:0000256" key="6">
    <source>
        <dbReference type="ARBA" id="ARBA00022552"/>
    </source>
</evidence>
<evidence type="ECO:0000256" key="8">
    <source>
        <dbReference type="ARBA" id="ARBA00022679"/>
    </source>
</evidence>
<dbReference type="PANTHER" id="PTHR30027">
    <property type="entry name" value="RIBOSOMAL RNA SMALL SUBUNIT METHYLTRANSFERASE E"/>
    <property type="match status" value="1"/>
</dbReference>
<evidence type="ECO:0000256" key="10">
    <source>
        <dbReference type="ARBA" id="ARBA00025699"/>
    </source>
</evidence>
<dbReference type="Gene3D" id="2.40.240.20">
    <property type="entry name" value="Hypothetical PUA domain-like, domain 1"/>
    <property type="match status" value="1"/>
</dbReference>
<dbReference type="AlphaFoldDB" id="A0A2Z6GFA0"/>
<evidence type="ECO:0000259" key="13">
    <source>
        <dbReference type="Pfam" id="PF04452"/>
    </source>
</evidence>
<evidence type="ECO:0000313" key="15">
    <source>
        <dbReference type="EMBL" id="BBE52057.1"/>
    </source>
</evidence>
<dbReference type="OrthoDB" id="9815641at2"/>
<dbReference type="InterPro" id="IPR015947">
    <property type="entry name" value="PUA-like_sf"/>
</dbReference>
<gene>
    <name evidence="15" type="ORF">OYT1_ch2545</name>
</gene>
<evidence type="ECO:0000256" key="9">
    <source>
        <dbReference type="ARBA" id="ARBA00022691"/>
    </source>
</evidence>
<keyword evidence="6 12" id="KW-0698">rRNA processing</keyword>
<dbReference type="GO" id="GO:0070475">
    <property type="term" value="P:rRNA base methylation"/>
    <property type="evidence" value="ECO:0007669"/>
    <property type="project" value="TreeGrafter"/>
</dbReference>
<evidence type="ECO:0000256" key="11">
    <source>
        <dbReference type="ARBA" id="ARBA00047944"/>
    </source>
</evidence>
<protein>
    <recommendedName>
        <fullName evidence="4 12">Ribosomal RNA small subunit methyltransferase E</fullName>
        <ecNumber evidence="3 12">2.1.1.193</ecNumber>
    </recommendedName>
</protein>
<dbReference type="RefSeq" id="WP_062626517.1">
    <property type="nucleotide sequence ID" value="NZ_AP018738.1"/>
</dbReference>
<keyword evidence="7 12" id="KW-0489">Methyltransferase</keyword>
<dbReference type="GO" id="GO:0070042">
    <property type="term" value="F:rRNA (uridine-N3-)-methyltransferase activity"/>
    <property type="evidence" value="ECO:0007669"/>
    <property type="project" value="TreeGrafter"/>
</dbReference>
<keyword evidence="5 12" id="KW-0963">Cytoplasm</keyword>
<dbReference type="InterPro" id="IPR046887">
    <property type="entry name" value="RsmE_PUA-like"/>
</dbReference>
<comment type="catalytic activity">
    <reaction evidence="11 12">
        <text>uridine(1498) in 16S rRNA + S-adenosyl-L-methionine = N(3)-methyluridine(1498) in 16S rRNA + S-adenosyl-L-homocysteine + H(+)</text>
        <dbReference type="Rhea" id="RHEA:42920"/>
        <dbReference type="Rhea" id="RHEA-COMP:10283"/>
        <dbReference type="Rhea" id="RHEA-COMP:10284"/>
        <dbReference type="ChEBI" id="CHEBI:15378"/>
        <dbReference type="ChEBI" id="CHEBI:57856"/>
        <dbReference type="ChEBI" id="CHEBI:59789"/>
        <dbReference type="ChEBI" id="CHEBI:65315"/>
        <dbReference type="ChEBI" id="CHEBI:74502"/>
        <dbReference type="EC" id="2.1.1.193"/>
    </reaction>
</comment>
<evidence type="ECO:0000256" key="7">
    <source>
        <dbReference type="ARBA" id="ARBA00022603"/>
    </source>
</evidence>
<dbReference type="Pfam" id="PF04452">
    <property type="entry name" value="Methyltrans_RNA"/>
    <property type="match status" value="1"/>
</dbReference>
<dbReference type="CDD" id="cd18084">
    <property type="entry name" value="RsmE-like"/>
    <property type="match status" value="1"/>
</dbReference>
<dbReference type="InterPro" id="IPR029026">
    <property type="entry name" value="tRNA_m1G_MTases_N"/>
</dbReference>
<comment type="subcellular location">
    <subcellularLocation>
        <location evidence="1 12">Cytoplasm</location>
    </subcellularLocation>
</comment>
<dbReference type="NCBIfam" id="NF008692">
    <property type="entry name" value="PRK11713.1-5"/>
    <property type="match status" value="1"/>
</dbReference>
<evidence type="ECO:0000256" key="3">
    <source>
        <dbReference type="ARBA" id="ARBA00012328"/>
    </source>
</evidence>
<organism evidence="15 16">
    <name type="scientific">Ferriphaselus amnicola</name>
    <dbReference type="NCBI Taxonomy" id="1188319"/>
    <lineage>
        <taxon>Bacteria</taxon>
        <taxon>Pseudomonadati</taxon>
        <taxon>Pseudomonadota</taxon>
        <taxon>Betaproteobacteria</taxon>
        <taxon>Nitrosomonadales</taxon>
        <taxon>Gallionellaceae</taxon>
        <taxon>Ferriphaselus</taxon>
    </lineage>
</organism>
<dbReference type="EMBL" id="AP018738">
    <property type="protein sequence ID" value="BBE52057.1"/>
    <property type="molecule type" value="Genomic_DNA"/>
</dbReference>
<evidence type="ECO:0000256" key="4">
    <source>
        <dbReference type="ARBA" id="ARBA00013673"/>
    </source>
</evidence>
<dbReference type="InterPro" id="IPR046886">
    <property type="entry name" value="RsmE_MTase_dom"/>
</dbReference>
<feature type="domain" description="Ribosomal RNA small subunit methyltransferase E PUA-like" evidence="14">
    <location>
        <begin position="19"/>
        <end position="62"/>
    </location>
</feature>
<dbReference type="NCBIfam" id="TIGR00046">
    <property type="entry name" value="RsmE family RNA methyltransferase"/>
    <property type="match status" value="1"/>
</dbReference>
<evidence type="ECO:0000256" key="2">
    <source>
        <dbReference type="ARBA" id="ARBA00005528"/>
    </source>
</evidence>
<evidence type="ECO:0000313" key="16">
    <source>
        <dbReference type="Proteomes" id="UP000033070"/>
    </source>
</evidence>
<dbReference type="EC" id="2.1.1.193" evidence="3 12"/>
<sequence length="247" mass="26936">MPRFYCPPPLPQGDRCELPPEAAHHASRVLRLRSGDAVQIFDGAGNALDARISEINGKHVWLEGLHPLPPEVEQPLVIELAQAMSSSDKMDWVVQKATELGAARIQPVQTQRSIAKLTAERAEKRSEHWRGVILAACEQCGRNRLPEIHAPQELSHWLAQVKNETCAKFILLPDGATSLTAHAKPQGRIMLLIGPEGGFSPDEALMAQQAGFAPILLGPRVLRTETAAIASITALQVLWGDFAPLNN</sequence>
<evidence type="ECO:0000256" key="12">
    <source>
        <dbReference type="PIRNR" id="PIRNR015601"/>
    </source>
</evidence>
<keyword evidence="9 12" id="KW-0949">S-adenosyl-L-methionine</keyword>
<dbReference type="InterPro" id="IPR029028">
    <property type="entry name" value="Alpha/beta_knot_MTases"/>
</dbReference>
<dbReference type="Proteomes" id="UP000033070">
    <property type="component" value="Chromosome"/>
</dbReference>
<proteinExistence type="inferred from homology"/>
<dbReference type="Pfam" id="PF20260">
    <property type="entry name" value="PUA_4"/>
    <property type="match status" value="1"/>
</dbReference>
<dbReference type="KEGG" id="fam:OYT1_ch2545"/>
<comment type="function">
    <text evidence="10 12">Specifically methylates the N3 position of the uracil ring of uridine 1498 (m3U1498) in 16S rRNA. Acts on the fully assembled 30S ribosomal subunit.</text>
</comment>
<feature type="domain" description="Ribosomal RNA small subunit methyltransferase E methyltransferase" evidence="13">
    <location>
        <begin position="73"/>
        <end position="236"/>
    </location>
</feature>